<keyword evidence="12" id="KW-1185">Reference proteome</keyword>
<keyword evidence="8" id="KW-0511">Multifunctional enzyme</keyword>
<dbReference type="Pfam" id="PF00763">
    <property type="entry name" value="THF_DHG_CYH"/>
    <property type="match status" value="1"/>
</dbReference>
<dbReference type="PRINTS" id="PR00085">
    <property type="entry name" value="THFDHDRGNASE"/>
</dbReference>
<protein>
    <submittedName>
        <fullName evidence="11">Bifunctional protein FolD protein</fullName>
    </submittedName>
</protein>
<organism evidence="11 12">
    <name type="scientific">Candidatus Nanogingivalis gingivitcus</name>
    <dbReference type="NCBI Taxonomy" id="2171992"/>
    <lineage>
        <taxon>Bacteria</taxon>
        <taxon>Candidatus Saccharimonadota</taxon>
        <taxon>Candidatus Nanosyncoccalia</taxon>
        <taxon>Candidatus Nanogingivales</taxon>
        <taxon>Candidatus Nanogingivalaceae</taxon>
        <taxon>Candidatus Nanogingivalis</taxon>
    </lineage>
</organism>
<dbReference type="SUPFAM" id="SSF53223">
    <property type="entry name" value="Aminoacid dehydrogenase-like, N-terminal domain"/>
    <property type="match status" value="1"/>
</dbReference>
<evidence type="ECO:0000256" key="6">
    <source>
        <dbReference type="ARBA" id="ARBA00023002"/>
    </source>
</evidence>
<keyword evidence="6" id="KW-0560">Oxidoreductase</keyword>
<evidence type="ECO:0000256" key="4">
    <source>
        <dbReference type="ARBA" id="ARBA00022801"/>
    </source>
</evidence>
<evidence type="ECO:0000256" key="1">
    <source>
        <dbReference type="ARBA" id="ARBA00004777"/>
    </source>
</evidence>
<dbReference type="SUPFAM" id="SSF51735">
    <property type="entry name" value="NAD(P)-binding Rossmann-fold domains"/>
    <property type="match status" value="1"/>
</dbReference>
<keyword evidence="2" id="KW-0554">One-carbon metabolism</keyword>
<accession>A0ABY0FJ20</accession>
<evidence type="ECO:0000256" key="8">
    <source>
        <dbReference type="ARBA" id="ARBA00023268"/>
    </source>
</evidence>
<feature type="domain" description="Tetrahydrofolate dehydrogenase/cyclohydrolase catalytic" evidence="9">
    <location>
        <begin position="4"/>
        <end position="118"/>
    </location>
</feature>
<evidence type="ECO:0000256" key="5">
    <source>
        <dbReference type="ARBA" id="ARBA00022857"/>
    </source>
</evidence>
<comment type="pathway">
    <text evidence="1">One-carbon metabolism; tetrahydrofolate interconversion.</text>
</comment>
<evidence type="ECO:0000256" key="2">
    <source>
        <dbReference type="ARBA" id="ARBA00022563"/>
    </source>
</evidence>
<dbReference type="InterPro" id="IPR036291">
    <property type="entry name" value="NAD(P)-bd_dom_sf"/>
</dbReference>
<dbReference type="Gene3D" id="3.40.50.10860">
    <property type="entry name" value="Leucine Dehydrogenase, chain A, domain 1"/>
    <property type="match status" value="1"/>
</dbReference>
<keyword evidence="5" id="KW-0521">NADP</keyword>
<evidence type="ECO:0000259" key="10">
    <source>
        <dbReference type="Pfam" id="PF02882"/>
    </source>
</evidence>
<dbReference type="InterPro" id="IPR020631">
    <property type="entry name" value="THF_DH/CycHdrlase_NAD-bd_dom"/>
</dbReference>
<dbReference type="EMBL" id="PRLK01000001">
    <property type="protein sequence ID" value="RYC72928.1"/>
    <property type="molecule type" value="Genomic_DNA"/>
</dbReference>
<gene>
    <name evidence="11" type="primary">folD</name>
    <name evidence="11" type="ORF">G6CMJM_00021</name>
</gene>
<keyword evidence="3" id="KW-0658">Purine biosynthesis</keyword>
<evidence type="ECO:0000313" key="12">
    <source>
        <dbReference type="Proteomes" id="UP001190925"/>
    </source>
</evidence>
<dbReference type="Pfam" id="PF02882">
    <property type="entry name" value="THF_DHG_CYH_C"/>
    <property type="match status" value="1"/>
</dbReference>
<reference evidence="11 12" key="1">
    <citation type="journal article" date="2018" name="bioRxiv">
        <title>Evidence of independent acquisition and adaption of ultra-small bacteria to human hosts across the highly diverse yet reduced genomes of the phylum Saccharibacteria.</title>
        <authorList>
            <person name="McLean J.S."/>
            <person name="Bor B."/>
            <person name="To T.T."/>
            <person name="Liu Q."/>
            <person name="Kearns K.A."/>
            <person name="Solden L.M."/>
            <person name="Wrighton K.C."/>
            <person name="He X."/>
            <person name="Shi W."/>
        </authorList>
    </citation>
    <scope>NUCLEOTIDE SEQUENCE [LARGE SCALE GENOMIC DNA]</scope>
    <source>
        <strain evidence="11 12">TM7_CMJM_G6_1_HOT_870</strain>
    </source>
</reference>
<evidence type="ECO:0000256" key="3">
    <source>
        <dbReference type="ARBA" id="ARBA00022755"/>
    </source>
</evidence>
<feature type="domain" description="Tetrahydrofolate dehydrogenase/cyclohydrolase NAD(P)-binding" evidence="10">
    <location>
        <begin position="130"/>
        <end position="272"/>
    </location>
</feature>
<proteinExistence type="predicted"/>
<dbReference type="PANTHER" id="PTHR48099:SF5">
    <property type="entry name" value="C-1-TETRAHYDROFOLATE SYNTHASE, CYTOPLASMIC"/>
    <property type="match status" value="1"/>
</dbReference>
<dbReference type="InterPro" id="IPR000672">
    <property type="entry name" value="THF_DH/CycHdrlase"/>
</dbReference>
<sequence>MKFLNGAELRDFIKERQAKQVRALRQSWRVFPKLVIFYAGDNKVTETYMRLKKQYADDILVDVDIVEITPKNIISKIEQTNNDKNVHGIIVQLPLDKKQEWGDVEEILSYIKPEKDVDGLNSESNIYFSATAQAIDWLLVGYNIDLKNKKIAIVGDGKLVGKPLASMWLKSGYNVMTFNEENSNEMQKTLHNYDVVVSAVGKPALIKSEMLKKNCVVVDAGTSTDGGKVVGDLAEEVREDRKDLTVTPKIGGVGPLTIASLIDNVIISARKQADKQGQVDL</sequence>
<evidence type="ECO:0000259" key="9">
    <source>
        <dbReference type="Pfam" id="PF00763"/>
    </source>
</evidence>
<dbReference type="InterPro" id="IPR020630">
    <property type="entry name" value="THF_DH/CycHdrlase_cat_dom"/>
</dbReference>
<keyword evidence="4" id="KW-0378">Hydrolase</keyword>
<dbReference type="Gene3D" id="3.40.50.720">
    <property type="entry name" value="NAD(P)-binding Rossmann-like Domain"/>
    <property type="match status" value="1"/>
</dbReference>
<evidence type="ECO:0000256" key="7">
    <source>
        <dbReference type="ARBA" id="ARBA00023167"/>
    </source>
</evidence>
<name>A0ABY0FJ20_9BACT</name>
<dbReference type="PANTHER" id="PTHR48099">
    <property type="entry name" value="C-1-TETRAHYDROFOLATE SYNTHASE, CYTOPLASMIC-RELATED"/>
    <property type="match status" value="1"/>
</dbReference>
<reference evidence="11 12" key="2">
    <citation type="journal article" date="2020" name="Cell Rep.">
        <title>Acquisition and Adaptation of Ultra-small Parasitic Reduced Genome Bacteria to Mammalian Hosts.</title>
        <authorList>
            <person name="McLean J.S."/>
            <person name="Bor B."/>
            <person name="Kerns K.A."/>
            <person name="Liu Q."/>
            <person name="To T.T."/>
            <person name="Solden L."/>
            <person name="Hendrickson E.L."/>
            <person name="Wrighton K."/>
            <person name="Shi W."/>
            <person name="He X."/>
        </authorList>
    </citation>
    <scope>NUCLEOTIDE SEQUENCE [LARGE SCALE GENOMIC DNA]</scope>
    <source>
        <strain evidence="11 12">TM7_CMJM_G6_1_HOT_870</strain>
    </source>
</reference>
<keyword evidence="7" id="KW-0486">Methionine biosynthesis</keyword>
<dbReference type="InterPro" id="IPR046346">
    <property type="entry name" value="Aminoacid_DH-like_N_sf"/>
</dbReference>
<dbReference type="RefSeq" id="WP_129718464.1">
    <property type="nucleotide sequence ID" value="NZ_PRLK01000001.1"/>
</dbReference>
<dbReference type="Proteomes" id="UP001190925">
    <property type="component" value="Unassembled WGS sequence"/>
</dbReference>
<evidence type="ECO:0000313" key="11">
    <source>
        <dbReference type="EMBL" id="RYC72928.1"/>
    </source>
</evidence>
<keyword evidence="7" id="KW-0028">Amino-acid biosynthesis</keyword>
<comment type="caution">
    <text evidence="11">The sequence shown here is derived from an EMBL/GenBank/DDBJ whole genome shotgun (WGS) entry which is preliminary data.</text>
</comment>